<dbReference type="PANTHER" id="PTHR30486">
    <property type="entry name" value="TWITCHING MOTILITY PROTEIN PILT"/>
    <property type="match status" value="1"/>
</dbReference>
<evidence type="ECO:0000313" key="4">
    <source>
        <dbReference type="EMBL" id="MBI1682856.1"/>
    </source>
</evidence>
<proteinExistence type="inferred from homology"/>
<dbReference type="InterPro" id="IPR050921">
    <property type="entry name" value="T4SS_GSP_E_ATPase"/>
</dbReference>
<dbReference type="InterPro" id="IPR001482">
    <property type="entry name" value="T2SS/T4SS_dom"/>
</dbReference>
<evidence type="ECO:0000259" key="3">
    <source>
        <dbReference type="Pfam" id="PF00437"/>
    </source>
</evidence>
<dbReference type="SUPFAM" id="SSF52540">
    <property type="entry name" value="P-loop containing nucleoside triphosphate hydrolases"/>
    <property type="match status" value="1"/>
</dbReference>
<comment type="similarity">
    <text evidence="1 2">Belongs to the GSP E family.</text>
</comment>
<keyword evidence="5" id="KW-1185">Reference proteome</keyword>
<evidence type="ECO:0000256" key="1">
    <source>
        <dbReference type="ARBA" id="ARBA00006611"/>
    </source>
</evidence>
<gene>
    <name evidence="4" type="primary">virB11</name>
    <name evidence="4" type="ORF">I4Q42_04150</name>
</gene>
<dbReference type="NCBIfam" id="TIGR02788">
    <property type="entry name" value="VirB11"/>
    <property type="match status" value="1"/>
</dbReference>
<dbReference type="InterPro" id="IPR014155">
    <property type="entry name" value="VirB11"/>
</dbReference>
<reference evidence="4 5" key="1">
    <citation type="submission" date="2020-11" db="EMBL/GenBank/DDBJ databases">
        <title>genome sequence of strain KACC 18849.</title>
        <authorList>
            <person name="Gao J."/>
            <person name="Zhang X."/>
        </authorList>
    </citation>
    <scope>NUCLEOTIDE SEQUENCE [LARGE SCALE GENOMIC DNA]</scope>
    <source>
        <strain evidence="4 5">KACC 18849</strain>
    </source>
</reference>
<accession>A0ABS0STF5</accession>
<dbReference type="Gene3D" id="3.30.450.90">
    <property type="match status" value="1"/>
</dbReference>
<dbReference type="EMBL" id="JADWOX010000002">
    <property type="protein sequence ID" value="MBI1682856.1"/>
    <property type="molecule type" value="Genomic_DNA"/>
</dbReference>
<dbReference type="InterPro" id="IPR027417">
    <property type="entry name" value="P-loop_NTPase"/>
</dbReference>
<sequence>MSEAAVLPLQDVYLRTYLAPFAPWLARGDVSEILVNRPGELWIETAGAPSMERVLVPEIDDRLMERLATQVARWTFQGVNRQSPLLAATLPGGERLQMVGPPATRAGWALAIRRHRLADLDLEAFRKGPLPPPIAPPSPQALDEAARQDPIDFLREAVAQRRTILISGGTSSGKTTFLNALLRTAPVEDRIVLVEDAPELALSQPNALGLVAVKGDEGEARVDVDDLLQAALRLRPDRIILGEMRGREAATFLRAINTGHPGSLSTVHASTPRGALEQIALMTMQAGLALSRRETIEYVSTMVDVVVQLGRIGGERRVLDILTLNCGAER</sequence>
<keyword evidence="2" id="KW-0547">Nucleotide-binding</keyword>
<dbReference type="Proteomes" id="UP000639859">
    <property type="component" value="Unassembled WGS sequence"/>
</dbReference>
<name>A0ABS0STF5_9CAUL</name>
<comment type="caution">
    <text evidence="4">The sequence shown here is derived from an EMBL/GenBank/DDBJ whole genome shotgun (WGS) entry which is preliminary data.</text>
</comment>
<dbReference type="CDD" id="cd01130">
    <property type="entry name" value="VirB11-like_ATPase"/>
    <property type="match status" value="1"/>
</dbReference>
<keyword evidence="2" id="KW-0067">ATP-binding</keyword>
<organism evidence="4 5">
    <name type="scientific">Caulobacter hibisci</name>
    <dbReference type="NCBI Taxonomy" id="2035993"/>
    <lineage>
        <taxon>Bacteria</taxon>
        <taxon>Pseudomonadati</taxon>
        <taxon>Pseudomonadota</taxon>
        <taxon>Alphaproteobacteria</taxon>
        <taxon>Caulobacterales</taxon>
        <taxon>Caulobacteraceae</taxon>
        <taxon>Caulobacter</taxon>
    </lineage>
</organism>
<dbReference type="RefSeq" id="WP_198574801.1">
    <property type="nucleotide sequence ID" value="NZ_JADWOX010000002.1"/>
</dbReference>
<dbReference type="Pfam" id="PF00437">
    <property type="entry name" value="T2SSE"/>
    <property type="match status" value="1"/>
</dbReference>
<feature type="domain" description="Bacterial type II secretion system protein E" evidence="3">
    <location>
        <begin position="152"/>
        <end position="307"/>
    </location>
</feature>
<keyword evidence="2" id="KW-0963">Cytoplasm</keyword>
<protein>
    <recommendedName>
        <fullName evidence="2">Type IV secretion system protein</fullName>
    </recommendedName>
</protein>
<comment type="subcellular location">
    <subcellularLocation>
        <location evidence="2">Cytoplasm</location>
    </subcellularLocation>
</comment>
<evidence type="ECO:0000256" key="2">
    <source>
        <dbReference type="RuleBase" id="RU366071"/>
    </source>
</evidence>
<comment type="function">
    <text evidence="2">Part of the Type IV secretion system.</text>
</comment>
<dbReference type="Gene3D" id="3.40.50.300">
    <property type="entry name" value="P-loop containing nucleotide triphosphate hydrolases"/>
    <property type="match status" value="1"/>
</dbReference>
<dbReference type="PANTHER" id="PTHR30486:SF6">
    <property type="entry name" value="TYPE IV PILUS RETRACTATION ATPASE PILT"/>
    <property type="match status" value="1"/>
</dbReference>
<evidence type="ECO:0000313" key="5">
    <source>
        <dbReference type="Proteomes" id="UP000639859"/>
    </source>
</evidence>